<keyword evidence="1" id="KW-0472">Membrane</keyword>
<reference evidence="4" key="1">
    <citation type="submission" date="2014-04" db="EMBL/GenBank/DDBJ databases">
        <title>Evolutionary Origins and Diversification of the Mycorrhizal Mutualists.</title>
        <authorList>
            <consortium name="DOE Joint Genome Institute"/>
            <consortium name="Mycorrhizal Genomics Consortium"/>
            <person name="Kohler A."/>
            <person name="Kuo A."/>
            <person name="Nagy L.G."/>
            <person name="Floudas D."/>
            <person name="Copeland A."/>
            <person name="Barry K.W."/>
            <person name="Cichocki N."/>
            <person name="Veneault-Fourrey C."/>
            <person name="LaButti K."/>
            <person name="Lindquist E.A."/>
            <person name="Lipzen A."/>
            <person name="Lundell T."/>
            <person name="Morin E."/>
            <person name="Murat C."/>
            <person name="Riley R."/>
            <person name="Ohm R."/>
            <person name="Sun H."/>
            <person name="Tunlid A."/>
            <person name="Henrissat B."/>
            <person name="Grigoriev I.V."/>
            <person name="Hibbett D.S."/>
            <person name="Martin F."/>
        </authorList>
    </citation>
    <scope>NUCLEOTIDE SEQUENCE [LARGE SCALE GENOMIC DNA]</scope>
    <source>
        <strain evidence="4">FD-334 SS-4</strain>
    </source>
</reference>
<evidence type="ECO:0000313" key="4">
    <source>
        <dbReference type="Proteomes" id="UP000054270"/>
    </source>
</evidence>
<name>A0A0D2QBS4_HYPSF</name>
<evidence type="ECO:0000259" key="2">
    <source>
        <dbReference type="Pfam" id="PF00270"/>
    </source>
</evidence>
<evidence type="ECO:0000313" key="3">
    <source>
        <dbReference type="EMBL" id="KJA29080.1"/>
    </source>
</evidence>
<feature type="domain" description="DEAD/DEAH-box helicase" evidence="2">
    <location>
        <begin position="144"/>
        <end position="265"/>
    </location>
</feature>
<keyword evidence="4" id="KW-1185">Reference proteome</keyword>
<gene>
    <name evidence="3" type="ORF">HYPSUDRAFT_197177</name>
</gene>
<dbReference type="SUPFAM" id="SSF52540">
    <property type="entry name" value="P-loop containing nucleoside triphosphate hydrolases"/>
    <property type="match status" value="1"/>
</dbReference>
<dbReference type="OrthoDB" id="2507344at2759"/>
<dbReference type="EMBL" id="KN817520">
    <property type="protein sequence ID" value="KJA29080.1"/>
    <property type="molecule type" value="Genomic_DNA"/>
</dbReference>
<dbReference type="InterPro" id="IPR027417">
    <property type="entry name" value="P-loop_NTPase"/>
</dbReference>
<dbReference type="Gene3D" id="3.40.50.300">
    <property type="entry name" value="P-loop containing nucleotide triphosphate hydrolases"/>
    <property type="match status" value="1"/>
</dbReference>
<dbReference type="AlphaFoldDB" id="A0A0D2QBS4"/>
<sequence length="273" mass="30570">MSNNQYRHHSGQAEQADFWTTIGCIQACLDFQKHIGIGQVRPYSLMCNLETALQPVATSQGSFATAEQLVTSLLPTITCALEETVKETILNSITDAMAHLLPKVPRPLDENNLHLISDIEPHPSRLQSLRMFLRSPDANFTCPEQAILLELMCHGTQSILGILGTGKGKTMMMFLYAHLFGSDSVTIAIFPLSLLVGEFMRRAQELGVSASIWTPLDKHSADVVLMCVSIEHLTFPAFCKELVRLHNKKSLKLIVFDEIHKMLMDKDYHTMFN</sequence>
<feature type="transmembrane region" description="Helical" evidence="1">
    <location>
        <begin position="173"/>
        <end position="196"/>
    </location>
</feature>
<organism evidence="3 4">
    <name type="scientific">Hypholoma sublateritium (strain FD-334 SS-4)</name>
    <dbReference type="NCBI Taxonomy" id="945553"/>
    <lineage>
        <taxon>Eukaryota</taxon>
        <taxon>Fungi</taxon>
        <taxon>Dikarya</taxon>
        <taxon>Basidiomycota</taxon>
        <taxon>Agaricomycotina</taxon>
        <taxon>Agaricomycetes</taxon>
        <taxon>Agaricomycetidae</taxon>
        <taxon>Agaricales</taxon>
        <taxon>Agaricineae</taxon>
        <taxon>Strophariaceae</taxon>
        <taxon>Hypholoma</taxon>
    </lineage>
</organism>
<keyword evidence="1" id="KW-0812">Transmembrane</keyword>
<dbReference type="GO" id="GO:0003676">
    <property type="term" value="F:nucleic acid binding"/>
    <property type="evidence" value="ECO:0007669"/>
    <property type="project" value="InterPro"/>
</dbReference>
<dbReference type="InterPro" id="IPR011545">
    <property type="entry name" value="DEAD/DEAH_box_helicase_dom"/>
</dbReference>
<proteinExistence type="predicted"/>
<dbReference type="Proteomes" id="UP000054270">
    <property type="component" value="Unassembled WGS sequence"/>
</dbReference>
<keyword evidence="1" id="KW-1133">Transmembrane helix</keyword>
<dbReference type="GO" id="GO:0005524">
    <property type="term" value="F:ATP binding"/>
    <property type="evidence" value="ECO:0007669"/>
    <property type="project" value="InterPro"/>
</dbReference>
<accession>A0A0D2QBS4</accession>
<dbReference type="Pfam" id="PF00270">
    <property type="entry name" value="DEAD"/>
    <property type="match status" value="1"/>
</dbReference>
<protein>
    <recommendedName>
        <fullName evidence="2">DEAD/DEAH-box helicase domain-containing protein</fullName>
    </recommendedName>
</protein>
<evidence type="ECO:0000256" key="1">
    <source>
        <dbReference type="SAM" id="Phobius"/>
    </source>
</evidence>